<reference evidence="1 2" key="1">
    <citation type="submission" date="2021-04" db="EMBL/GenBank/DDBJ databases">
        <title>Mariniflexile gromovii gen. nov., sp. nov., a gliding bacterium isolated from the sea urchin Strongylocentrotus intermedius.</title>
        <authorList>
            <person name="Ko S."/>
            <person name="Le V."/>
            <person name="Ahn C.-Y."/>
            <person name="Oh H.-M."/>
        </authorList>
    </citation>
    <scope>NUCLEOTIDE SEQUENCE [LARGE SCALE GENOMIC DNA]</scope>
    <source>
        <strain evidence="1 2">KCTC 12570</strain>
    </source>
</reference>
<comment type="caution">
    <text evidence="1">The sequence shown here is derived from an EMBL/GenBank/DDBJ whole genome shotgun (WGS) entry which is preliminary data.</text>
</comment>
<protein>
    <submittedName>
        <fullName evidence="1">Uncharacterized protein</fullName>
    </submittedName>
</protein>
<gene>
    <name evidence="1" type="ORF">J8H85_13580</name>
</gene>
<evidence type="ECO:0000313" key="1">
    <source>
        <dbReference type="EMBL" id="MBP0904867.1"/>
    </source>
</evidence>
<dbReference type="Proteomes" id="UP000670776">
    <property type="component" value="Unassembled WGS sequence"/>
</dbReference>
<organism evidence="1 2">
    <name type="scientific">Mariniflexile gromovii</name>
    <dbReference type="NCBI Taxonomy" id="362523"/>
    <lineage>
        <taxon>Bacteria</taxon>
        <taxon>Pseudomonadati</taxon>
        <taxon>Bacteroidota</taxon>
        <taxon>Flavobacteriia</taxon>
        <taxon>Flavobacteriales</taxon>
        <taxon>Flavobacteriaceae</taxon>
        <taxon>Mariniflexile</taxon>
    </lineage>
</organism>
<dbReference type="RefSeq" id="WP_209655759.1">
    <property type="nucleotide sequence ID" value="NZ_JAGJCB010000014.1"/>
</dbReference>
<name>A0ABS4BWC0_9FLAO</name>
<sequence length="182" mass="21599">MSTNTVTIFTKEFKDRLETLLKTIDKTFENINAGGCAHFAKFLYPHLKELTDDIKVIYCQYYGSNDHLSVLKEYFNDYVKSGDIKDLDEIETSHLMLVCEGYYIDSSGLYKSFKDFKKKNNILMFDEIGEVKFEELDTWCNNRKWNKVFEKKQLPKIQKVINKYFNKKLTIMERLNIYASNQ</sequence>
<proteinExistence type="predicted"/>
<dbReference type="EMBL" id="JAGJCB010000014">
    <property type="protein sequence ID" value="MBP0904867.1"/>
    <property type="molecule type" value="Genomic_DNA"/>
</dbReference>
<evidence type="ECO:0000313" key="2">
    <source>
        <dbReference type="Proteomes" id="UP000670776"/>
    </source>
</evidence>
<accession>A0ABS4BWC0</accession>
<keyword evidence="2" id="KW-1185">Reference proteome</keyword>